<sequence length="469" mass="52815">MEPFIGRRRELTVLRRALEKTARQRFDRPGRALLIRGRRRVGKSRLAEEFIRQAQLPHVYYTATGQTLGEELRTFVEEARASNLPAASVFDDKQPGSWHDALSLLARALPEDSPSIVVIDELPYLIKADPTLEGVLQKLFDKEFSRRPVLLLLIGSDLSMMEAINTYSRPFYQRAADFVVHPLTPYDIGEALDLPPAEAFDAHLVSGGLPMICEEWPKGGSLWTYLEQALEDPLSALIVSGERALAAECPPEAHAHQVLNAIGSGQRTHSNIATATQGIPRATMNRALQLLLEKRMIAVDRPLSTRPSRDSRYRVIDSHLRFWIPFIGSRLTDIERGRGDRVLERIRLSWTSWRGMAIEPLIQESFRRMDGLPEPTGAIGGYWTRSNDPEIDIVGADREPIAKQITMLGSIKWLENRPFDQHDMKELIVHQSKMPGADTSTPLYAVSRSGCDVAGITHITPEKLLDVWR</sequence>
<organism evidence="3 4">
    <name type="scientific">Nonomuraea helvata</name>
    <dbReference type="NCBI Taxonomy" id="37484"/>
    <lineage>
        <taxon>Bacteria</taxon>
        <taxon>Bacillati</taxon>
        <taxon>Actinomycetota</taxon>
        <taxon>Actinomycetes</taxon>
        <taxon>Streptosporangiales</taxon>
        <taxon>Streptosporangiaceae</taxon>
        <taxon>Nonomuraea</taxon>
    </lineage>
</organism>
<dbReference type="Proteomes" id="UP001589532">
    <property type="component" value="Unassembled WGS sequence"/>
</dbReference>
<evidence type="ECO:0000313" key="3">
    <source>
        <dbReference type="EMBL" id="MFB9622303.1"/>
    </source>
</evidence>
<dbReference type="SUPFAM" id="SSF52540">
    <property type="entry name" value="P-loop containing nucleoside triphosphate hydrolases"/>
    <property type="match status" value="1"/>
</dbReference>
<dbReference type="RefSeq" id="WP_344997194.1">
    <property type="nucleotide sequence ID" value="NZ_BAAAXV010000009.1"/>
</dbReference>
<dbReference type="InterPro" id="IPR004256">
    <property type="entry name" value="DUF234"/>
</dbReference>
<proteinExistence type="predicted"/>
<evidence type="ECO:0000259" key="2">
    <source>
        <dbReference type="Pfam" id="PF13191"/>
    </source>
</evidence>
<protein>
    <submittedName>
        <fullName evidence="3">ATP-binding protein</fullName>
    </submittedName>
</protein>
<dbReference type="InterPro" id="IPR041664">
    <property type="entry name" value="AAA_16"/>
</dbReference>
<evidence type="ECO:0000259" key="1">
    <source>
        <dbReference type="Pfam" id="PF03008"/>
    </source>
</evidence>
<keyword evidence="3" id="KW-0547">Nucleotide-binding</keyword>
<dbReference type="EMBL" id="JBHMBW010000003">
    <property type="protein sequence ID" value="MFB9622303.1"/>
    <property type="molecule type" value="Genomic_DNA"/>
</dbReference>
<comment type="caution">
    <text evidence="3">The sequence shown here is derived from an EMBL/GenBank/DDBJ whole genome shotgun (WGS) entry which is preliminary data.</text>
</comment>
<keyword evidence="4" id="KW-1185">Reference proteome</keyword>
<evidence type="ECO:0000313" key="4">
    <source>
        <dbReference type="Proteomes" id="UP001589532"/>
    </source>
</evidence>
<reference evidence="3 4" key="1">
    <citation type="submission" date="2024-09" db="EMBL/GenBank/DDBJ databases">
        <authorList>
            <person name="Sun Q."/>
            <person name="Mori K."/>
        </authorList>
    </citation>
    <scope>NUCLEOTIDE SEQUENCE [LARGE SCALE GENOMIC DNA]</scope>
    <source>
        <strain evidence="3 4">JCM 3143</strain>
    </source>
</reference>
<feature type="domain" description="DUF234" evidence="1">
    <location>
        <begin position="323"/>
        <end position="415"/>
    </location>
</feature>
<dbReference type="Pfam" id="PF13191">
    <property type="entry name" value="AAA_16"/>
    <property type="match status" value="1"/>
</dbReference>
<name>A0ABV5RSP6_9ACTN</name>
<dbReference type="InterPro" id="IPR027417">
    <property type="entry name" value="P-loop_NTPase"/>
</dbReference>
<dbReference type="PANTHER" id="PTHR34704:SF2">
    <property type="entry name" value="ATPASE"/>
    <property type="match status" value="1"/>
</dbReference>
<dbReference type="PANTHER" id="PTHR34704">
    <property type="entry name" value="ATPASE"/>
    <property type="match status" value="1"/>
</dbReference>
<feature type="domain" description="Orc1-like AAA ATPase" evidence="2">
    <location>
        <begin position="3"/>
        <end position="151"/>
    </location>
</feature>
<dbReference type="Pfam" id="PF03008">
    <property type="entry name" value="DUF234"/>
    <property type="match status" value="1"/>
</dbReference>
<gene>
    <name evidence="3" type="ORF">ACFFSA_04345</name>
</gene>
<keyword evidence="3" id="KW-0067">ATP-binding</keyword>
<dbReference type="GO" id="GO:0005524">
    <property type="term" value="F:ATP binding"/>
    <property type="evidence" value="ECO:0007669"/>
    <property type="project" value="UniProtKB-KW"/>
</dbReference>
<accession>A0ABV5RSP6</accession>
<dbReference type="Gene3D" id="3.40.50.300">
    <property type="entry name" value="P-loop containing nucleotide triphosphate hydrolases"/>
    <property type="match status" value="1"/>
</dbReference>